<feature type="compositionally biased region" description="Low complexity" evidence="1">
    <location>
        <begin position="25"/>
        <end position="38"/>
    </location>
</feature>
<dbReference type="AlphaFoldDB" id="A0AAV4GKQ1"/>
<evidence type="ECO:0000313" key="2">
    <source>
        <dbReference type="EMBL" id="GFR86332.1"/>
    </source>
</evidence>
<protein>
    <recommendedName>
        <fullName evidence="4">BESS domain-containing protein</fullName>
    </recommendedName>
</protein>
<gene>
    <name evidence="2" type="ORF">ElyMa_002464800</name>
</gene>
<accession>A0AAV4GKQ1</accession>
<feature type="region of interest" description="Disordered" evidence="1">
    <location>
        <begin position="1"/>
        <end position="93"/>
    </location>
</feature>
<feature type="compositionally biased region" description="Pro residues" evidence="1">
    <location>
        <begin position="53"/>
        <end position="68"/>
    </location>
</feature>
<evidence type="ECO:0000313" key="3">
    <source>
        <dbReference type="Proteomes" id="UP000762676"/>
    </source>
</evidence>
<evidence type="ECO:0008006" key="4">
    <source>
        <dbReference type="Google" id="ProtNLM"/>
    </source>
</evidence>
<sequence length="156" mass="17021">MDAPFSPPLFDDEEGDEDDTDCFMQQPCPSTTVTTQPVTPKPAPRPSSNSNSPPIPTPRTSPTTPPQQPQTSTSTKSKPTKRKATEEAPQTVIEETQHLIKTLIASREKKQGSQNYHFGLHVANLLDELPKDVAQKAQIDILQLLYATGNSVEDAA</sequence>
<organism evidence="2 3">
    <name type="scientific">Elysia marginata</name>
    <dbReference type="NCBI Taxonomy" id="1093978"/>
    <lineage>
        <taxon>Eukaryota</taxon>
        <taxon>Metazoa</taxon>
        <taxon>Spiralia</taxon>
        <taxon>Lophotrochozoa</taxon>
        <taxon>Mollusca</taxon>
        <taxon>Gastropoda</taxon>
        <taxon>Heterobranchia</taxon>
        <taxon>Euthyneura</taxon>
        <taxon>Panpulmonata</taxon>
        <taxon>Sacoglossa</taxon>
        <taxon>Placobranchoidea</taxon>
        <taxon>Plakobranchidae</taxon>
        <taxon>Elysia</taxon>
    </lineage>
</organism>
<name>A0AAV4GKQ1_9GAST</name>
<comment type="caution">
    <text evidence="2">The sequence shown here is derived from an EMBL/GenBank/DDBJ whole genome shotgun (WGS) entry which is preliminary data.</text>
</comment>
<reference evidence="2 3" key="1">
    <citation type="journal article" date="2021" name="Elife">
        <title>Chloroplast acquisition without the gene transfer in kleptoplastic sea slugs, Plakobranchus ocellatus.</title>
        <authorList>
            <person name="Maeda T."/>
            <person name="Takahashi S."/>
            <person name="Yoshida T."/>
            <person name="Shimamura S."/>
            <person name="Takaki Y."/>
            <person name="Nagai Y."/>
            <person name="Toyoda A."/>
            <person name="Suzuki Y."/>
            <person name="Arimoto A."/>
            <person name="Ishii H."/>
            <person name="Satoh N."/>
            <person name="Nishiyama T."/>
            <person name="Hasebe M."/>
            <person name="Maruyama T."/>
            <person name="Minagawa J."/>
            <person name="Obokata J."/>
            <person name="Shigenobu S."/>
        </authorList>
    </citation>
    <scope>NUCLEOTIDE SEQUENCE [LARGE SCALE GENOMIC DNA]</scope>
</reference>
<feature type="compositionally biased region" description="Acidic residues" evidence="1">
    <location>
        <begin position="10"/>
        <end position="21"/>
    </location>
</feature>
<proteinExistence type="predicted"/>
<dbReference type="Proteomes" id="UP000762676">
    <property type="component" value="Unassembled WGS sequence"/>
</dbReference>
<keyword evidence="3" id="KW-1185">Reference proteome</keyword>
<dbReference type="EMBL" id="BMAT01005050">
    <property type="protein sequence ID" value="GFR86332.1"/>
    <property type="molecule type" value="Genomic_DNA"/>
</dbReference>
<evidence type="ECO:0000256" key="1">
    <source>
        <dbReference type="SAM" id="MobiDB-lite"/>
    </source>
</evidence>